<reference evidence="2 3" key="1">
    <citation type="submission" date="2014-01" db="EMBL/GenBank/DDBJ databases">
        <title>Genome sequence determination for a cystic fibrosis isolate, Inquilinus limosus.</title>
        <authorList>
            <person name="Pino M."/>
            <person name="Di Conza J."/>
            <person name="Gutkind G."/>
        </authorList>
    </citation>
    <scope>NUCLEOTIDE SEQUENCE [LARGE SCALE GENOMIC DNA]</scope>
    <source>
        <strain evidence="2 3">MP06</strain>
    </source>
</reference>
<evidence type="ECO:0000313" key="3">
    <source>
        <dbReference type="Proteomes" id="UP000029995"/>
    </source>
</evidence>
<evidence type="ECO:0000313" key="2">
    <source>
        <dbReference type="EMBL" id="KGM34685.1"/>
    </source>
</evidence>
<dbReference type="RefSeq" id="WP_034834414.1">
    <property type="nucleotide sequence ID" value="NZ_JANX01000075.1"/>
</dbReference>
<proteinExistence type="predicted"/>
<evidence type="ECO:0000256" key="1">
    <source>
        <dbReference type="SAM" id="Coils"/>
    </source>
</evidence>
<keyword evidence="1" id="KW-0175">Coiled coil</keyword>
<dbReference type="Proteomes" id="UP000029995">
    <property type="component" value="Unassembled WGS sequence"/>
</dbReference>
<organism evidence="2 3">
    <name type="scientific">Inquilinus limosus MP06</name>
    <dbReference type="NCBI Taxonomy" id="1398085"/>
    <lineage>
        <taxon>Bacteria</taxon>
        <taxon>Pseudomonadati</taxon>
        <taxon>Pseudomonadota</taxon>
        <taxon>Alphaproteobacteria</taxon>
        <taxon>Rhodospirillales</taxon>
        <taxon>Rhodospirillaceae</taxon>
        <taxon>Inquilinus</taxon>
    </lineage>
</organism>
<sequence length="203" mass="22538">MPRDIIPSDIDPAVIAYDSFVAAHRAYESAAAAEDTAFAPEPRVVLFECTDGHKKFARSLVEIDEWARKRADHYDAVIKEIRNLGLSEEREAETIAFAVGEKTETLDKLKLLRAELRQRKAEHMASGAPTKMKTLKRAADAALKAERKAIKDLFFTPATTVAGVFAKFRGLAELGDSHGYVTEDLISEFSDEGEAIERRRSAN</sequence>
<accession>A0A0A0D9F4</accession>
<name>A0A0A0D9F4_9PROT</name>
<dbReference type="EMBL" id="JANX01000075">
    <property type="protein sequence ID" value="KGM34685.1"/>
    <property type="molecule type" value="Genomic_DNA"/>
</dbReference>
<dbReference type="AlphaFoldDB" id="A0A0A0D9F4"/>
<gene>
    <name evidence="2" type="ORF">P409_08780</name>
</gene>
<feature type="coiled-coil region" evidence="1">
    <location>
        <begin position="99"/>
        <end position="126"/>
    </location>
</feature>
<comment type="caution">
    <text evidence="2">The sequence shown here is derived from an EMBL/GenBank/DDBJ whole genome shotgun (WGS) entry which is preliminary data.</text>
</comment>
<protein>
    <submittedName>
        <fullName evidence="2">Uncharacterized protein</fullName>
    </submittedName>
</protein>